<keyword evidence="2" id="KW-1185">Reference proteome</keyword>
<gene>
    <name evidence="1" type="ORF">SAMN05444682_102197</name>
</gene>
<reference evidence="1 2" key="1">
    <citation type="submission" date="2016-10" db="EMBL/GenBank/DDBJ databases">
        <authorList>
            <person name="de Groot N.N."/>
        </authorList>
    </citation>
    <scope>NUCLEOTIDE SEQUENCE [LARGE SCALE GENOMIC DNA]</scope>
    <source>
        <strain evidence="1 2">RK1</strain>
    </source>
</reference>
<evidence type="ECO:0000313" key="2">
    <source>
        <dbReference type="Proteomes" id="UP000198670"/>
    </source>
</evidence>
<name>A0A1I3F787_9SPHI</name>
<dbReference type="Proteomes" id="UP000198670">
    <property type="component" value="Unassembled WGS sequence"/>
</dbReference>
<dbReference type="AlphaFoldDB" id="A0A1I3F787"/>
<sequence length="50" mass="5509">MLTGISLLTNGRDFRSSFDMRKQPCGVSKASATVALRIENYVTAKFPTND</sequence>
<protein>
    <submittedName>
        <fullName evidence="1">Uncharacterized protein</fullName>
    </submittedName>
</protein>
<dbReference type="EMBL" id="FOQO01000002">
    <property type="protein sequence ID" value="SFI07096.1"/>
    <property type="molecule type" value="Genomic_DNA"/>
</dbReference>
<evidence type="ECO:0000313" key="1">
    <source>
        <dbReference type="EMBL" id="SFI07096.1"/>
    </source>
</evidence>
<accession>A0A1I3F787</accession>
<proteinExistence type="predicted"/>
<organism evidence="1 2">
    <name type="scientific">Parapedobacter indicus</name>
    <dbReference type="NCBI Taxonomy" id="1477437"/>
    <lineage>
        <taxon>Bacteria</taxon>
        <taxon>Pseudomonadati</taxon>
        <taxon>Bacteroidota</taxon>
        <taxon>Sphingobacteriia</taxon>
        <taxon>Sphingobacteriales</taxon>
        <taxon>Sphingobacteriaceae</taxon>
        <taxon>Parapedobacter</taxon>
    </lineage>
</organism>